<dbReference type="InterPro" id="IPR001762">
    <property type="entry name" value="Disintegrin_dom"/>
</dbReference>
<dbReference type="EMBL" id="JBANRG010000003">
    <property type="protein sequence ID" value="KAK7468452.1"/>
    <property type="molecule type" value="Genomic_DNA"/>
</dbReference>
<feature type="region of interest" description="Disordered" evidence="3">
    <location>
        <begin position="228"/>
        <end position="253"/>
    </location>
</feature>
<dbReference type="InterPro" id="IPR002870">
    <property type="entry name" value="Peptidase_M12B_N"/>
</dbReference>
<sequence length="861" mass="92111">MWLASVALAVVLVLSSSVDASSKPAGRLKRFAHPSTLSIDILPRRQDQTFDNFVKRDPHPHPSTLRYSDSFRLVLAAFDDTFHIHLRPNDHLIHPSARITHYTIDPLTGESVVSHTEPLLRETVKAYEGEVVHGALSPGRMLEDAVGGVYAPYRQDRGWARIMMHSSGDPEAGAPPVFEGVFSVDGVRHHVITKDNYMRTKHPLDPEYAGGFQELDSHLVIWRDSDMMPHEDESSQPKHCGHDDLSYNSDSDSNPALMKSIPDAYNLGLLGNVSFARTDDDWSLSRRDDVAGGGMSSNFINNIGQSTGCSTTQRIIYMGVAADCMYVSQFGTPQNATERILTDWNSATALYKSTFNVSLGIVELQVQNPTCPSTTNASMAWNVNCDNVELDQRLSLFSEWRGQKGDDGVGLWHLMSGCPTGTEVGIAWLGTLCKKDTSGSGNSISSGTGVSTSGLTEWQVVSHEIGHNFGAIHDCTDGCTTSDSCCPLSQSSCNANKQFIMSPVADSGEHNFSPCTLGNICSLLGATNGQVDSSCLVDASNSNRKLISLQMCGNGVVDDGEECDPGPNPTSDCCDTSTCKFRSGAVCDPDSSACCTGQCSFAPSTQVCRPSKDSKCDTAEMCTGNSSSCPTDVFAPNGQSCGGNGLACASGQCTSIALQCQNVGSSLGLKDACPNHGDTSCRISCKDPNSSNSCVQLNSMLIDGSPCGYAGTCIGGSCKAGSALDVAKAWYRDNLQIAIPVTIVVGIVVLLILWACLRSLLNCCSGRRRAPPSVYPNTPNYGNIRHQRLASSEASAPPLLPVPTYIAGGNSNRQSRGNRLSRQGPTSTSPPPLQWDSRPHHSSRSSRGNWVDPTAYNGPRS</sequence>
<dbReference type="InterPro" id="IPR001590">
    <property type="entry name" value="Peptidase_M12B"/>
</dbReference>
<dbReference type="SUPFAM" id="SSF57552">
    <property type="entry name" value="Blood coagulation inhibitor (disintegrin)"/>
    <property type="match status" value="1"/>
</dbReference>
<keyword evidence="2" id="KW-0862">Zinc</keyword>
<feature type="active site" evidence="2">
    <location>
        <position position="464"/>
    </location>
</feature>
<dbReference type="SUPFAM" id="SSF55486">
    <property type="entry name" value="Metalloproteases ('zincins'), catalytic domain"/>
    <property type="match status" value="1"/>
</dbReference>
<dbReference type="Proteomes" id="UP001498398">
    <property type="component" value="Unassembled WGS sequence"/>
</dbReference>
<dbReference type="Pfam" id="PF01562">
    <property type="entry name" value="Pep_M12B_propep"/>
    <property type="match status" value="1"/>
</dbReference>
<dbReference type="PROSITE" id="PS50214">
    <property type="entry name" value="DISINTEGRIN_2"/>
    <property type="match status" value="1"/>
</dbReference>
<feature type="domain" description="Disintegrin" evidence="6">
    <location>
        <begin position="549"/>
        <end position="637"/>
    </location>
</feature>
<keyword evidence="1" id="KW-1015">Disulfide bond</keyword>
<dbReference type="PANTHER" id="PTHR11905:SF159">
    <property type="entry name" value="ADAM METALLOPROTEASE"/>
    <property type="match status" value="1"/>
</dbReference>
<comment type="caution">
    <text evidence="2">Lacks conserved residue(s) required for the propagation of feature annotation.</text>
</comment>
<protein>
    <recommendedName>
        <fullName evidence="10">Zinc metalloprotease</fullName>
    </recommendedName>
</protein>
<evidence type="ECO:0000256" key="3">
    <source>
        <dbReference type="SAM" id="MobiDB-lite"/>
    </source>
</evidence>
<feature type="binding site" evidence="2">
    <location>
        <position position="473"/>
    </location>
    <ligand>
        <name>Zn(2+)</name>
        <dbReference type="ChEBI" id="CHEBI:29105"/>
        <note>catalytic</note>
    </ligand>
</feature>
<evidence type="ECO:0000256" key="4">
    <source>
        <dbReference type="SAM" id="Phobius"/>
    </source>
</evidence>
<dbReference type="SMART" id="SM00050">
    <property type="entry name" value="DISIN"/>
    <property type="match status" value="1"/>
</dbReference>
<evidence type="ECO:0000259" key="7">
    <source>
        <dbReference type="PROSITE" id="PS50215"/>
    </source>
</evidence>
<dbReference type="InterPro" id="IPR024079">
    <property type="entry name" value="MetalloPept_cat_dom_sf"/>
</dbReference>
<evidence type="ECO:0000256" key="2">
    <source>
        <dbReference type="PROSITE-ProRule" id="PRU00276"/>
    </source>
</evidence>
<dbReference type="Gene3D" id="4.10.70.10">
    <property type="entry name" value="Disintegrin domain"/>
    <property type="match status" value="1"/>
</dbReference>
<evidence type="ECO:0000259" key="6">
    <source>
        <dbReference type="PROSITE" id="PS50214"/>
    </source>
</evidence>
<organism evidence="8 9">
    <name type="scientific">Marasmiellus scandens</name>
    <dbReference type="NCBI Taxonomy" id="2682957"/>
    <lineage>
        <taxon>Eukaryota</taxon>
        <taxon>Fungi</taxon>
        <taxon>Dikarya</taxon>
        <taxon>Basidiomycota</taxon>
        <taxon>Agaricomycotina</taxon>
        <taxon>Agaricomycetes</taxon>
        <taxon>Agaricomycetidae</taxon>
        <taxon>Agaricales</taxon>
        <taxon>Marasmiineae</taxon>
        <taxon>Omphalotaceae</taxon>
        <taxon>Marasmiellus</taxon>
    </lineage>
</organism>
<feature type="transmembrane region" description="Helical" evidence="4">
    <location>
        <begin position="737"/>
        <end position="761"/>
    </location>
</feature>
<dbReference type="PANTHER" id="PTHR11905">
    <property type="entry name" value="ADAM A DISINTEGRIN AND METALLOPROTEASE DOMAIN"/>
    <property type="match status" value="1"/>
</dbReference>
<evidence type="ECO:0000313" key="9">
    <source>
        <dbReference type="Proteomes" id="UP001498398"/>
    </source>
</evidence>
<keyword evidence="4" id="KW-0812">Transmembrane</keyword>
<feature type="region of interest" description="Disordered" evidence="3">
    <location>
        <begin position="803"/>
        <end position="861"/>
    </location>
</feature>
<feature type="signal peptide" evidence="5">
    <location>
        <begin position="1"/>
        <end position="20"/>
    </location>
</feature>
<keyword evidence="2" id="KW-0479">Metal-binding</keyword>
<feature type="compositionally biased region" description="Polar residues" evidence="3">
    <location>
        <begin position="809"/>
        <end position="827"/>
    </location>
</feature>
<evidence type="ECO:0000313" key="8">
    <source>
        <dbReference type="EMBL" id="KAK7468452.1"/>
    </source>
</evidence>
<evidence type="ECO:0000256" key="5">
    <source>
        <dbReference type="SAM" id="SignalP"/>
    </source>
</evidence>
<evidence type="ECO:0000256" key="1">
    <source>
        <dbReference type="ARBA" id="ARBA00023157"/>
    </source>
</evidence>
<keyword evidence="4" id="KW-1133">Transmembrane helix</keyword>
<feature type="compositionally biased region" description="Basic and acidic residues" evidence="3">
    <location>
        <begin position="228"/>
        <end position="245"/>
    </location>
</feature>
<comment type="caution">
    <text evidence="8">The sequence shown here is derived from an EMBL/GenBank/DDBJ whole genome shotgun (WGS) entry which is preliminary data.</text>
</comment>
<name>A0ABR1K252_9AGAR</name>
<reference evidence="8 9" key="1">
    <citation type="submission" date="2024-01" db="EMBL/GenBank/DDBJ databases">
        <title>A draft genome for the cacao thread blight pathogen Marasmiellus scandens.</title>
        <authorList>
            <person name="Baruah I.K."/>
            <person name="Leung J."/>
            <person name="Bukari Y."/>
            <person name="Amoako-Attah I."/>
            <person name="Meinhardt L.W."/>
            <person name="Bailey B.A."/>
            <person name="Cohen S.P."/>
        </authorList>
    </citation>
    <scope>NUCLEOTIDE SEQUENCE [LARGE SCALE GENOMIC DNA]</scope>
    <source>
        <strain evidence="8 9">GH-19</strain>
    </source>
</reference>
<dbReference type="PROSITE" id="PS50215">
    <property type="entry name" value="ADAM_MEPRO"/>
    <property type="match status" value="1"/>
</dbReference>
<evidence type="ECO:0008006" key="10">
    <source>
        <dbReference type="Google" id="ProtNLM"/>
    </source>
</evidence>
<dbReference type="InterPro" id="IPR036436">
    <property type="entry name" value="Disintegrin_dom_sf"/>
</dbReference>
<feature type="domain" description="Peptidase M12B" evidence="7">
    <location>
        <begin position="314"/>
        <end position="524"/>
    </location>
</feature>
<feature type="binding site" evidence="2">
    <location>
        <position position="463"/>
    </location>
    <ligand>
        <name>Zn(2+)</name>
        <dbReference type="ChEBI" id="CHEBI:29105"/>
        <note>catalytic</note>
    </ligand>
</feature>
<keyword evidence="5" id="KW-0732">Signal</keyword>
<gene>
    <name evidence="8" type="ORF">VKT23_002964</name>
</gene>
<dbReference type="Pfam" id="PF13688">
    <property type="entry name" value="Reprolysin_5"/>
    <property type="match status" value="1"/>
</dbReference>
<feature type="binding site" evidence="2">
    <location>
        <position position="467"/>
    </location>
    <ligand>
        <name>Zn(2+)</name>
        <dbReference type="ChEBI" id="CHEBI:29105"/>
        <note>catalytic</note>
    </ligand>
</feature>
<keyword evidence="9" id="KW-1185">Reference proteome</keyword>
<feature type="chain" id="PRO_5046105176" description="Zinc metalloprotease" evidence="5">
    <location>
        <begin position="21"/>
        <end position="861"/>
    </location>
</feature>
<proteinExistence type="predicted"/>
<accession>A0ABR1K252</accession>
<dbReference type="Pfam" id="PF00200">
    <property type="entry name" value="Disintegrin"/>
    <property type="match status" value="1"/>
</dbReference>
<dbReference type="Gene3D" id="3.40.390.10">
    <property type="entry name" value="Collagenase (Catalytic Domain)"/>
    <property type="match status" value="1"/>
</dbReference>
<keyword evidence="4" id="KW-0472">Membrane</keyword>